<keyword evidence="9" id="KW-1185">Reference proteome</keyword>
<feature type="transmembrane region" description="Helical" evidence="6">
    <location>
        <begin position="416"/>
        <end position="435"/>
    </location>
</feature>
<comment type="caution">
    <text evidence="8">The sequence shown here is derived from an EMBL/GenBank/DDBJ whole genome shotgun (WGS) entry which is preliminary data.</text>
</comment>
<feature type="transmembrane region" description="Helical" evidence="6">
    <location>
        <begin position="144"/>
        <end position="167"/>
    </location>
</feature>
<evidence type="ECO:0000313" key="9">
    <source>
        <dbReference type="Proteomes" id="UP000800235"/>
    </source>
</evidence>
<dbReference type="GO" id="GO:0022857">
    <property type="term" value="F:transmembrane transporter activity"/>
    <property type="evidence" value="ECO:0007669"/>
    <property type="project" value="InterPro"/>
</dbReference>
<feature type="transmembrane region" description="Helical" evidence="6">
    <location>
        <begin position="352"/>
        <end position="374"/>
    </location>
</feature>
<evidence type="ECO:0000256" key="5">
    <source>
        <dbReference type="ARBA" id="ARBA00023136"/>
    </source>
</evidence>
<feature type="transmembrane region" description="Helical" evidence="6">
    <location>
        <begin position="65"/>
        <end position="89"/>
    </location>
</feature>
<comment type="subcellular location">
    <subcellularLocation>
        <location evidence="1">Membrane</location>
        <topology evidence="1">Multi-pass membrane protein</topology>
    </subcellularLocation>
</comment>
<dbReference type="PANTHER" id="PTHR23511:SF5">
    <property type="entry name" value="MAJOR FACILITATOR-TYPE TRANSPORTER HXNZ-RELATED"/>
    <property type="match status" value="1"/>
</dbReference>
<feature type="transmembrane region" description="Helical" evidence="6">
    <location>
        <begin position="101"/>
        <end position="124"/>
    </location>
</feature>
<dbReference type="SUPFAM" id="SSF103473">
    <property type="entry name" value="MFS general substrate transporter"/>
    <property type="match status" value="1"/>
</dbReference>
<dbReference type="Pfam" id="PF00083">
    <property type="entry name" value="Sugar_tr"/>
    <property type="match status" value="1"/>
</dbReference>
<evidence type="ECO:0000259" key="7">
    <source>
        <dbReference type="PROSITE" id="PS50850"/>
    </source>
</evidence>
<dbReference type="InterPro" id="IPR005828">
    <property type="entry name" value="MFS_sugar_transport-like"/>
</dbReference>
<dbReference type="GO" id="GO:0016020">
    <property type="term" value="C:membrane"/>
    <property type="evidence" value="ECO:0007669"/>
    <property type="project" value="UniProtKB-SubCell"/>
</dbReference>
<dbReference type="InterPro" id="IPR020846">
    <property type="entry name" value="MFS_dom"/>
</dbReference>
<dbReference type="Gene3D" id="1.20.1250.20">
    <property type="entry name" value="MFS general substrate transporter like domains"/>
    <property type="match status" value="1"/>
</dbReference>
<proteinExistence type="predicted"/>
<dbReference type="PROSITE" id="PS50850">
    <property type="entry name" value="MFS"/>
    <property type="match status" value="1"/>
</dbReference>
<accession>A0A9P4NIS1</accession>
<keyword evidence="3 6" id="KW-0812">Transmembrane</keyword>
<gene>
    <name evidence="8" type="ORF">EJ08DRAFT_724989</name>
</gene>
<reference evidence="8" key="1">
    <citation type="journal article" date="2020" name="Stud. Mycol.">
        <title>101 Dothideomycetes genomes: a test case for predicting lifestyles and emergence of pathogens.</title>
        <authorList>
            <person name="Haridas S."/>
            <person name="Albert R."/>
            <person name="Binder M."/>
            <person name="Bloem J."/>
            <person name="Labutti K."/>
            <person name="Salamov A."/>
            <person name="Andreopoulos B."/>
            <person name="Baker S."/>
            <person name="Barry K."/>
            <person name="Bills G."/>
            <person name="Bluhm B."/>
            <person name="Cannon C."/>
            <person name="Castanera R."/>
            <person name="Culley D."/>
            <person name="Daum C."/>
            <person name="Ezra D."/>
            <person name="Gonzalez J."/>
            <person name="Henrissat B."/>
            <person name="Kuo A."/>
            <person name="Liang C."/>
            <person name="Lipzen A."/>
            <person name="Lutzoni F."/>
            <person name="Magnuson J."/>
            <person name="Mondo S."/>
            <person name="Nolan M."/>
            <person name="Ohm R."/>
            <person name="Pangilinan J."/>
            <person name="Park H.-J."/>
            <person name="Ramirez L."/>
            <person name="Alfaro M."/>
            <person name="Sun H."/>
            <person name="Tritt A."/>
            <person name="Yoshinaga Y."/>
            <person name="Zwiers L.-H."/>
            <person name="Turgeon B."/>
            <person name="Goodwin S."/>
            <person name="Spatafora J."/>
            <person name="Crous P."/>
            <person name="Grigoriev I."/>
        </authorList>
    </citation>
    <scope>NUCLEOTIDE SEQUENCE</scope>
    <source>
        <strain evidence="8">CBS 130266</strain>
    </source>
</reference>
<feature type="transmembrane region" description="Helical" evidence="6">
    <location>
        <begin position="6"/>
        <end position="31"/>
    </location>
</feature>
<dbReference type="Proteomes" id="UP000800235">
    <property type="component" value="Unassembled WGS sequence"/>
</dbReference>
<evidence type="ECO:0000256" key="1">
    <source>
        <dbReference type="ARBA" id="ARBA00004141"/>
    </source>
</evidence>
<keyword evidence="5 6" id="KW-0472">Membrane</keyword>
<keyword evidence="2" id="KW-0813">Transport</keyword>
<dbReference type="AlphaFoldDB" id="A0A9P4NIS1"/>
<evidence type="ECO:0000256" key="6">
    <source>
        <dbReference type="SAM" id="Phobius"/>
    </source>
</evidence>
<feature type="domain" description="Major facilitator superfamily (MFS) profile" evidence="7">
    <location>
        <begin position="1"/>
        <end position="437"/>
    </location>
</feature>
<dbReference type="EMBL" id="MU007084">
    <property type="protein sequence ID" value="KAF2423214.1"/>
    <property type="molecule type" value="Genomic_DNA"/>
</dbReference>
<name>A0A9P4NIS1_9PEZI</name>
<dbReference type="OrthoDB" id="4139357at2759"/>
<protein>
    <submittedName>
        <fullName evidence="8">MFS general substrate transporter</fullName>
    </submittedName>
</protein>
<dbReference type="InterPro" id="IPR036259">
    <property type="entry name" value="MFS_trans_sf"/>
</dbReference>
<keyword evidence="4 6" id="KW-1133">Transmembrane helix</keyword>
<evidence type="ECO:0000256" key="3">
    <source>
        <dbReference type="ARBA" id="ARBA00022692"/>
    </source>
</evidence>
<evidence type="ECO:0000256" key="2">
    <source>
        <dbReference type="ARBA" id="ARBA00022448"/>
    </source>
</evidence>
<feature type="transmembrane region" description="Helical" evidence="6">
    <location>
        <begin position="254"/>
        <end position="273"/>
    </location>
</feature>
<evidence type="ECO:0000313" key="8">
    <source>
        <dbReference type="EMBL" id="KAF2423214.1"/>
    </source>
</evidence>
<organism evidence="8 9">
    <name type="scientific">Tothia fuscella</name>
    <dbReference type="NCBI Taxonomy" id="1048955"/>
    <lineage>
        <taxon>Eukaryota</taxon>
        <taxon>Fungi</taxon>
        <taxon>Dikarya</taxon>
        <taxon>Ascomycota</taxon>
        <taxon>Pezizomycotina</taxon>
        <taxon>Dothideomycetes</taxon>
        <taxon>Pleosporomycetidae</taxon>
        <taxon>Venturiales</taxon>
        <taxon>Cylindrosympodiaceae</taxon>
        <taxon>Tothia</taxon>
    </lineage>
</organism>
<dbReference type="PANTHER" id="PTHR23511">
    <property type="entry name" value="SYNAPTIC VESICLE GLYCOPROTEIN 2"/>
    <property type="match status" value="1"/>
</dbReference>
<feature type="transmembrane region" description="Helical" evidence="6">
    <location>
        <begin position="43"/>
        <end position="59"/>
    </location>
</feature>
<feature type="transmembrane region" description="Helical" evidence="6">
    <location>
        <begin position="327"/>
        <end position="346"/>
    </location>
</feature>
<feature type="transmembrane region" description="Helical" evidence="6">
    <location>
        <begin position="300"/>
        <end position="320"/>
    </location>
</feature>
<evidence type="ECO:0000256" key="4">
    <source>
        <dbReference type="ARBA" id="ARBA00022989"/>
    </source>
</evidence>
<sequence>MGKYQWHLFCLAGFGYTCDQVLAGLMLGSTFWGLGADLIGRKIAFNTTLLISSIFGLSAGGSPNFLAACCLLACCGFELGGNMPVDSIIFLEFLPSSHGYLLELFTVWWAVGQFIPAFALWGLISNFSSSADTPAGECQRADNMGWGYLLFTMGALTMVAWILRFFCFNLQESPKYLVAERRYSEAIKVLETVAAYNGTTQSLQVTDLEAVEHNSPIPNTTQRKATLARATELVNPAATIDHLRGLCATKEMTLSFFMVLLLWGMIGMANPIYNSFLPVYLAIHGAQSGDKRIPTTYRNLFITVICSIPGTVLGAWLINVRKIGRKGTLGVSLLLTGSFLFAFTTARTQGTILAFNCIISFTQFTIWGALYCYTPEVFPSIHRGTGTGLAAAFNRLCGLSGALITTYSGFTNVPPYIGAAMWLGADLLSFALTFATRNKASL</sequence>